<organism evidence="1">
    <name type="scientific">marine sediment metagenome</name>
    <dbReference type="NCBI Taxonomy" id="412755"/>
    <lineage>
        <taxon>unclassified sequences</taxon>
        <taxon>metagenomes</taxon>
        <taxon>ecological metagenomes</taxon>
    </lineage>
</organism>
<comment type="caution">
    <text evidence="1">The sequence shown here is derived from an EMBL/GenBank/DDBJ whole genome shotgun (WGS) entry which is preliminary data.</text>
</comment>
<accession>A0A0F9IYZ7</accession>
<name>A0A0F9IYZ7_9ZZZZ</name>
<reference evidence="1" key="1">
    <citation type="journal article" date="2015" name="Nature">
        <title>Complex archaea that bridge the gap between prokaryotes and eukaryotes.</title>
        <authorList>
            <person name="Spang A."/>
            <person name="Saw J.H."/>
            <person name="Jorgensen S.L."/>
            <person name="Zaremba-Niedzwiedzka K."/>
            <person name="Martijn J."/>
            <person name="Lind A.E."/>
            <person name="van Eijk R."/>
            <person name="Schleper C."/>
            <person name="Guy L."/>
            <person name="Ettema T.J."/>
        </authorList>
    </citation>
    <scope>NUCLEOTIDE SEQUENCE</scope>
</reference>
<dbReference type="AlphaFoldDB" id="A0A0F9IYZ7"/>
<gene>
    <name evidence="1" type="ORF">LCGC14_1520460</name>
</gene>
<dbReference type="EMBL" id="LAZR01011270">
    <property type="protein sequence ID" value="KKM62558.1"/>
    <property type="molecule type" value="Genomic_DNA"/>
</dbReference>
<sequence>MEREKIMTEEELSSYGKRLWSLQEKGFKINIIEEL</sequence>
<proteinExistence type="predicted"/>
<evidence type="ECO:0000313" key="1">
    <source>
        <dbReference type="EMBL" id="KKM62558.1"/>
    </source>
</evidence>
<protein>
    <submittedName>
        <fullName evidence="1">Uncharacterized protein</fullName>
    </submittedName>
</protein>